<keyword evidence="7" id="KW-1185">Reference proteome</keyword>
<feature type="transmembrane region" description="Helical" evidence="5">
    <location>
        <begin position="210"/>
        <end position="230"/>
    </location>
</feature>
<dbReference type="GO" id="GO:0005384">
    <property type="term" value="F:manganese ion transmembrane transporter activity"/>
    <property type="evidence" value="ECO:0007669"/>
    <property type="project" value="InterPro"/>
</dbReference>
<reference evidence="6" key="1">
    <citation type="submission" date="2021-04" db="EMBL/GenBank/DDBJ databases">
        <title>Pseudaminobacter soli sp. nov., isolated from paddy soil contaminated by heavy metals.</title>
        <authorList>
            <person name="Zhang K."/>
        </authorList>
    </citation>
    <scope>NUCLEOTIDE SEQUENCE</scope>
    <source>
        <strain evidence="6">19-2017</strain>
    </source>
</reference>
<evidence type="ECO:0000313" key="6">
    <source>
        <dbReference type="EMBL" id="MBS3651598.1"/>
    </source>
</evidence>
<dbReference type="GO" id="GO:0030026">
    <property type="term" value="P:intracellular manganese ion homeostasis"/>
    <property type="evidence" value="ECO:0007669"/>
    <property type="project" value="InterPro"/>
</dbReference>
<keyword evidence="3 5" id="KW-1133">Transmembrane helix</keyword>
<feature type="transmembrane region" description="Helical" evidence="5">
    <location>
        <begin position="149"/>
        <end position="170"/>
    </location>
</feature>
<proteinExistence type="predicted"/>
<dbReference type="InterPro" id="IPR008217">
    <property type="entry name" value="Ccc1_fam"/>
</dbReference>
<comment type="caution">
    <text evidence="6">The sequence shown here is derived from an EMBL/GenBank/DDBJ whole genome shotgun (WGS) entry which is preliminary data.</text>
</comment>
<protein>
    <submittedName>
        <fullName evidence="6">VIT family protein</fullName>
    </submittedName>
</protein>
<evidence type="ECO:0000313" key="7">
    <source>
        <dbReference type="Proteomes" id="UP000680348"/>
    </source>
</evidence>
<dbReference type="EMBL" id="JAGWCR010000014">
    <property type="protein sequence ID" value="MBS3651598.1"/>
    <property type="molecule type" value="Genomic_DNA"/>
</dbReference>
<evidence type="ECO:0000256" key="1">
    <source>
        <dbReference type="ARBA" id="ARBA00004127"/>
    </source>
</evidence>
<organism evidence="6 7">
    <name type="scientific">Pseudaminobacter soli</name>
    <name type="common">ex Zhang et al. 2022</name>
    <dbReference type="NCBI Taxonomy" id="2831468"/>
    <lineage>
        <taxon>Bacteria</taxon>
        <taxon>Pseudomonadati</taxon>
        <taxon>Pseudomonadota</taxon>
        <taxon>Alphaproteobacteria</taxon>
        <taxon>Hyphomicrobiales</taxon>
        <taxon>Phyllobacteriaceae</taxon>
        <taxon>Pseudaminobacter</taxon>
    </lineage>
</organism>
<gene>
    <name evidence="6" type="ORF">KEU06_23550</name>
</gene>
<name>A0A942E1W8_9HYPH</name>
<keyword evidence="2 5" id="KW-0812">Transmembrane</keyword>
<dbReference type="Proteomes" id="UP000680348">
    <property type="component" value="Unassembled WGS sequence"/>
</dbReference>
<evidence type="ECO:0000256" key="4">
    <source>
        <dbReference type="ARBA" id="ARBA00023136"/>
    </source>
</evidence>
<evidence type="ECO:0000256" key="5">
    <source>
        <dbReference type="SAM" id="Phobius"/>
    </source>
</evidence>
<accession>A0A942E1W8</accession>
<evidence type="ECO:0000256" key="3">
    <source>
        <dbReference type="ARBA" id="ARBA00022989"/>
    </source>
</evidence>
<evidence type="ECO:0000256" key="2">
    <source>
        <dbReference type="ARBA" id="ARBA00022692"/>
    </source>
</evidence>
<sequence>MSRLSHSEIHMVHRIGWLRAAVLGANDGIVSTSSLVVGVAAAGSGSTEILIAGLAGLVAGAMSMAAGEYVSVSSQTDAENADLAREKRELAETPQAELRELTQIYVDRGLDRELAERVAAQLTQRNALSAHARDELGISETVTARPVQAAIVSALTFAAGAVVPVLVALASPADKISIIVAASTLVALAILGSLGATAGGAGVVRGAARVTFWGALAMGVTAAVGTMFGVDVG</sequence>
<keyword evidence="4 5" id="KW-0472">Membrane</keyword>
<dbReference type="Pfam" id="PF01988">
    <property type="entry name" value="VIT1"/>
    <property type="match status" value="1"/>
</dbReference>
<comment type="subcellular location">
    <subcellularLocation>
        <location evidence="1">Endomembrane system</location>
        <topology evidence="1">Multi-pass membrane protein</topology>
    </subcellularLocation>
</comment>
<dbReference type="PANTHER" id="PTHR31851">
    <property type="entry name" value="FE(2+)/MN(2+) TRANSPORTER PCL1"/>
    <property type="match status" value="1"/>
</dbReference>
<dbReference type="AlphaFoldDB" id="A0A942E1W8"/>
<feature type="transmembrane region" description="Helical" evidence="5">
    <location>
        <begin position="49"/>
        <end position="70"/>
    </location>
</feature>
<dbReference type="CDD" id="cd02432">
    <property type="entry name" value="Nodulin-21_like_1"/>
    <property type="match status" value="1"/>
</dbReference>
<dbReference type="RefSeq" id="WP_188257146.1">
    <property type="nucleotide sequence ID" value="NZ_JABVCF010000014.1"/>
</dbReference>
<dbReference type="GO" id="GO:0012505">
    <property type="term" value="C:endomembrane system"/>
    <property type="evidence" value="ECO:0007669"/>
    <property type="project" value="UniProtKB-SubCell"/>
</dbReference>
<feature type="transmembrane region" description="Helical" evidence="5">
    <location>
        <begin position="176"/>
        <end position="198"/>
    </location>
</feature>
<feature type="transmembrane region" description="Helical" evidence="5">
    <location>
        <begin position="21"/>
        <end position="43"/>
    </location>
</feature>